<dbReference type="EMBL" id="JABFEE010000001">
    <property type="protein sequence ID" value="MBA1834156.1"/>
    <property type="molecule type" value="Genomic_DNA"/>
</dbReference>
<dbReference type="AlphaFoldDB" id="A0A838CF33"/>
<dbReference type="InterPro" id="IPR021145">
    <property type="entry name" value="Portal_protein_SPP1_Gp6-like"/>
</dbReference>
<accession>A0A838CF33</accession>
<dbReference type="RefSeq" id="WP_181193765.1">
    <property type="nucleotide sequence ID" value="NZ_JABFEE010000001.1"/>
</dbReference>
<dbReference type="Pfam" id="PF05133">
    <property type="entry name" value="SPP1_portal"/>
    <property type="match status" value="1"/>
</dbReference>
<name>A0A838CF33_9CORY</name>
<organism evidence="1 2">
    <name type="scientific">Corynebacterium wankanglinii</name>
    <dbReference type="NCBI Taxonomy" id="2735136"/>
    <lineage>
        <taxon>Bacteria</taxon>
        <taxon>Bacillati</taxon>
        <taxon>Actinomycetota</taxon>
        <taxon>Actinomycetes</taxon>
        <taxon>Mycobacteriales</taxon>
        <taxon>Corynebacteriaceae</taxon>
        <taxon>Corynebacterium</taxon>
    </lineage>
</organism>
<protein>
    <submittedName>
        <fullName evidence="1">Phage portal protein</fullName>
    </submittedName>
</protein>
<dbReference type="Proteomes" id="UP000581408">
    <property type="component" value="Unassembled WGS sequence"/>
</dbReference>
<comment type="caution">
    <text evidence="1">The sequence shown here is derived from an EMBL/GenBank/DDBJ whole genome shotgun (WGS) entry which is preliminary data.</text>
</comment>
<reference evidence="1 2" key="1">
    <citation type="submission" date="2020-05" db="EMBL/GenBank/DDBJ databases">
        <title>Descriptions of Corynebacterium xxxx sp. nov., Corynebacterium yyyy sp. nov. and Corynebacterium zzzz sp. nov.</title>
        <authorList>
            <person name="Zhang G."/>
        </authorList>
    </citation>
    <scope>NUCLEOTIDE SEQUENCE [LARGE SCALE GENOMIC DNA]</scope>
    <source>
        <strain evidence="2">zg-915</strain>
    </source>
</reference>
<gene>
    <name evidence="1" type="ORF">HMC16_00140</name>
</gene>
<sequence>MELTTAAAIAPGLDAKETRALKALVNQLTAHQRSNDLRSLYYTGKQSLAAAGKLGMAMPPQLKKLETVLGWPAKAVTTLEHRLNPLGFTVPGDEDLDQQLAEIGIDNAMTEHMSMTHTAALIHGTAFITVSAGDEMAGEPPALIAGRSAREATALYSRRNRQISAGLTVNSATIDAPNQIVMWTSEYVLEITVEKHRAWVTRKPHALGRVPMERLAFRPHLEQTFGVPRVNDSVMQLTDAAVRTMIRMEGTAEFFSFPQRYAIGVEGDDFLDTFKTYLNRFLALGVPDDDAPMPQLGQFSASSPEPHIAQLRALAGMFSGETSIPMNYLGIVQDNPASADAIRATEADLVGVAERAQTGFGPTWSRVMAMAHQVANNDEEPDERLKLMLCQWRDAATPTKAAQAQSVMALVSQGVLPPNSAVTYRLLGYDEATVAQLVADARTAAGRQALAALRPPERATPEVDALVATDTHPPISGGGGALTDAGEMAKKFDALGKAIRSGVAPDSAARSLGLDGINFTGAVPVSLRLPKDESAEVEEK</sequence>
<evidence type="ECO:0000313" key="1">
    <source>
        <dbReference type="EMBL" id="MBA1834156.1"/>
    </source>
</evidence>
<evidence type="ECO:0000313" key="2">
    <source>
        <dbReference type="Proteomes" id="UP000581408"/>
    </source>
</evidence>
<proteinExistence type="predicted"/>